<comment type="function">
    <text evidence="5">Required for the activity of the bacterial periplasmic transport system of putrescine.</text>
</comment>
<feature type="chain" id="PRO_5045652201" description="Putrescine-binding periplasmic protein" evidence="6">
    <location>
        <begin position="24"/>
        <end position="344"/>
    </location>
</feature>
<evidence type="ECO:0000256" key="1">
    <source>
        <dbReference type="ARBA" id="ARBA00004418"/>
    </source>
</evidence>
<dbReference type="PRINTS" id="PR00909">
    <property type="entry name" value="SPERMDNBNDNG"/>
</dbReference>
<dbReference type="PANTHER" id="PTHR30222:SF12">
    <property type="entry name" value="NORSPERMIDINE SENSOR"/>
    <property type="match status" value="1"/>
</dbReference>
<proteinExistence type="inferred from homology"/>
<dbReference type="InterPro" id="IPR006059">
    <property type="entry name" value="SBP"/>
</dbReference>
<dbReference type="PANTHER" id="PTHR30222">
    <property type="entry name" value="SPERMIDINE/PUTRESCINE-BINDING PERIPLASMIC PROTEIN"/>
    <property type="match status" value="1"/>
</dbReference>
<protein>
    <recommendedName>
        <fullName evidence="5">Putrescine-binding periplasmic protein</fullName>
    </recommendedName>
</protein>
<evidence type="ECO:0000256" key="5">
    <source>
        <dbReference type="PIRNR" id="PIRNR019574"/>
    </source>
</evidence>
<organism evidence="7 8">
    <name type="scientific">Aquamicrobium soli</name>
    <dbReference type="NCBI Taxonomy" id="1811518"/>
    <lineage>
        <taxon>Bacteria</taxon>
        <taxon>Pseudomonadati</taxon>
        <taxon>Pseudomonadota</taxon>
        <taxon>Alphaproteobacteria</taxon>
        <taxon>Hyphomicrobiales</taxon>
        <taxon>Phyllobacteriaceae</taxon>
        <taxon>Aquamicrobium</taxon>
    </lineage>
</organism>
<keyword evidence="3 6" id="KW-0732">Signal</keyword>
<name>A0ABV7K769_9HYPH</name>
<evidence type="ECO:0000256" key="6">
    <source>
        <dbReference type="SAM" id="SignalP"/>
    </source>
</evidence>
<accession>A0ABV7K769</accession>
<dbReference type="InterPro" id="IPR001188">
    <property type="entry name" value="Sperm_putr-bd"/>
</dbReference>
<keyword evidence="2 5" id="KW-0813">Transport</keyword>
<comment type="caution">
    <text evidence="7">The sequence shown here is derived from an EMBL/GenBank/DDBJ whole genome shotgun (WGS) entry which is preliminary data.</text>
</comment>
<comment type="similarity">
    <text evidence="5">Belongs to the bacterial solute-binding protein PotD/PotF family.</text>
</comment>
<evidence type="ECO:0000313" key="7">
    <source>
        <dbReference type="EMBL" id="MFC3204854.1"/>
    </source>
</evidence>
<evidence type="ECO:0000256" key="2">
    <source>
        <dbReference type="ARBA" id="ARBA00022448"/>
    </source>
</evidence>
<feature type="signal peptide" evidence="6">
    <location>
        <begin position="1"/>
        <end position="23"/>
    </location>
</feature>
<reference evidence="8" key="1">
    <citation type="journal article" date="2019" name="Int. J. Syst. Evol. Microbiol.">
        <title>The Global Catalogue of Microorganisms (GCM) 10K type strain sequencing project: providing services to taxonomists for standard genome sequencing and annotation.</title>
        <authorList>
            <consortium name="The Broad Institute Genomics Platform"/>
            <consortium name="The Broad Institute Genome Sequencing Center for Infectious Disease"/>
            <person name="Wu L."/>
            <person name="Ma J."/>
        </authorList>
    </citation>
    <scope>NUCLEOTIDE SEQUENCE [LARGE SCALE GENOMIC DNA]</scope>
    <source>
        <strain evidence="8">KCTC 52165</strain>
    </source>
</reference>
<dbReference type="Proteomes" id="UP001595583">
    <property type="component" value="Unassembled WGS sequence"/>
</dbReference>
<dbReference type="RefSeq" id="WP_378217719.1">
    <property type="nucleotide sequence ID" value="NZ_JBHRTK010000001.1"/>
</dbReference>
<sequence length="344" mass="38226">MNWKMKTGAVAVALIASTALAHAEGVLNIYNWGNYTSPDVIKKFEEKYDVKVTITDYDSNDTALAKVRQGGTGFDIAVPSQTFVPIWIKEGLVLETDPTTMENFKNVAPEWVNPDFDPGRKYSVPWAWGTIGIVVNTDAYKGPSDSWGIIFDTPDELKGKVNVVPEMNDVLFAATKYVGGEQCTDDKAVLKKVRDTLVAAKPNWIAMEYNTIEKMGAGDFKATSDWNGSALRQRLANPAIHFFYPKEGYGIWSDNVVVLKEAKNVENAKLFMNFIMDPENAAGLSAFHRYANGIAGSDKFMPADMKDAPEVVIPEEAKARGELQRLCSQEVQDIYSKIWTDLQK</sequence>
<keyword evidence="8" id="KW-1185">Reference proteome</keyword>
<gene>
    <name evidence="7" type="ORF">ACFOHJ_01385</name>
</gene>
<comment type="subcellular location">
    <subcellularLocation>
        <location evidence="1 5">Periplasm</location>
    </subcellularLocation>
</comment>
<evidence type="ECO:0000256" key="3">
    <source>
        <dbReference type="ARBA" id="ARBA00022729"/>
    </source>
</evidence>
<dbReference type="EMBL" id="JBHRTK010000001">
    <property type="protein sequence ID" value="MFC3204854.1"/>
    <property type="molecule type" value="Genomic_DNA"/>
</dbReference>
<evidence type="ECO:0000313" key="8">
    <source>
        <dbReference type="Proteomes" id="UP001595583"/>
    </source>
</evidence>
<evidence type="ECO:0000256" key="4">
    <source>
        <dbReference type="ARBA" id="ARBA00022764"/>
    </source>
</evidence>
<dbReference type="PIRSF" id="PIRSF019574">
    <property type="entry name" value="Periplasmic_polyamine_BP"/>
    <property type="match status" value="1"/>
</dbReference>
<keyword evidence="4 5" id="KW-0574">Periplasm</keyword>
<dbReference type="SUPFAM" id="SSF53850">
    <property type="entry name" value="Periplasmic binding protein-like II"/>
    <property type="match status" value="1"/>
</dbReference>
<dbReference type="Gene3D" id="3.40.190.10">
    <property type="entry name" value="Periplasmic binding protein-like II"/>
    <property type="match status" value="2"/>
</dbReference>
<dbReference type="Pfam" id="PF13416">
    <property type="entry name" value="SBP_bac_8"/>
    <property type="match status" value="1"/>
</dbReference>